<dbReference type="GO" id="GO:0043083">
    <property type="term" value="C:synaptic cleft"/>
    <property type="evidence" value="ECO:0007669"/>
    <property type="project" value="UniProtKB-SubCell"/>
</dbReference>
<dbReference type="InterPro" id="IPR021475">
    <property type="entry name" value="Pants/Emi1-like"/>
</dbReference>
<keyword evidence="5" id="KW-1185">Reference proteome</keyword>
<name>A0A6J1WRV4_GALME</name>
<protein>
    <recommendedName>
        <fullName evidence="3">Synaptic plasticity regulator PANTS</fullName>
    </recommendedName>
    <alternativeName>
        <fullName evidence="4">Plasticity-associated neural transcript short</fullName>
    </alternativeName>
</protein>
<comment type="subcellular location">
    <subcellularLocation>
        <location evidence="2">Synaptic cleft</location>
    </subcellularLocation>
</comment>
<sequence length="162" mass="19316">MSEIKDNNISQEVTAATESCENTNVEINLEDKWMIRECDLYKDEYKECTSFRGRFQQYFVYGQPVDCNQWKKDYDNCCKWEDSKDIKAAEALISSEKARRLERLRAHYRNDTWKKRESPPSDWEKPLPEWMVKRDENTYLAHKAKEIKEGKVDSDSSFCSIM</sequence>
<evidence type="ECO:0000256" key="1">
    <source>
        <dbReference type="ARBA" id="ARBA00006412"/>
    </source>
</evidence>
<organism evidence="5 6">
    <name type="scientific">Galleria mellonella</name>
    <name type="common">Greater wax moth</name>
    <dbReference type="NCBI Taxonomy" id="7137"/>
    <lineage>
        <taxon>Eukaryota</taxon>
        <taxon>Metazoa</taxon>
        <taxon>Ecdysozoa</taxon>
        <taxon>Arthropoda</taxon>
        <taxon>Hexapoda</taxon>
        <taxon>Insecta</taxon>
        <taxon>Pterygota</taxon>
        <taxon>Neoptera</taxon>
        <taxon>Endopterygota</taxon>
        <taxon>Lepidoptera</taxon>
        <taxon>Glossata</taxon>
        <taxon>Ditrysia</taxon>
        <taxon>Pyraloidea</taxon>
        <taxon>Pyralidae</taxon>
        <taxon>Galleriinae</taxon>
        <taxon>Galleria</taxon>
    </lineage>
</organism>
<gene>
    <name evidence="6" type="primary">LOC113517552</name>
</gene>
<dbReference type="AlphaFoldDB" id="A0A6J1WRV4"/>
<dbReference type="OrthoDB" id="5946508at2759"/>
<evidence type="ECO:0000313" key="5">
    <source>
        <dbReference type="Proteomes" id="UP001652740"/>
    </source>
</evidence>
<evidence type="ECO:0000256" key="4">
    <source>
        <dbReference type="ARBA" id="ARBA00044235"/>
    </source>
</evidence>
<dbReference type="KEGG" id="gmw:113517552"/>
<evidence type="ECO:0000256" key="2">
    <source>
        <dbReference type="ARBA" id="ARBA00043942"/>
    </source>
</evidence>
<accession>A0A6J1WRV4</accession>
<evidence type="ECO:0000256" key="3">
    <source>
        <dbReference type="ARBA" id="ARBA00044072"/>
    </source>
</evidence>
<comment type="similarity">
    <text evidence="1">Belongs to the UPF0545 family.</text>
</comment>
<dbReference type="Pfam" id="PF11326">
    <property type="entry name" value="PANTS-like"/>
    <property type="match status" value="1"/>
</dbReference>
<dbReference type="PANTHER" id="PTHR28052">
    <property type="entry name" value="UPF0545 PROTEIN C22ORF39"/>
    <property type="match status" value="1"/>
</dbReference>
<dbReference type="PANTHER" id="PTHR28052:SF1">
    <property type="entry name" value="UPF0545 PROTEIN C22ORF39"/>
    <property type="match status" value="1"/>
</dbReference>
<dbReference type="GeneID" id="113517552"/>
<dbReference type="Proteomes" id="UP001652740">
    <property type="component" value="Unplaced"/>
</dbReference>
<proteinExistence type="inferred from homology"/>
<evidence type="ECO:0000313" key="6">
    <source>
        <dbReference type="RefSeq" id="XP_026758057.1"/>
    </source>
</evidence>
<dbReference type="RefSeq" id="XP_026758057.1">
    <property type="nucleotide sequence ID" value="XM_026902256.3"/>
</dbReference>
<reference evidence="6" key="1">
    <citation type="submission" date="2025-08" db="UniProtKB">
        <authorList>
            <consortium name="RefSeq"/>
        </authorList>
    </citation>
    <scope>IDENTIFICATION</scope>
    <source>
        <tissue evidence="6">Whole larvae</tissue>
    </source>
</reference>